<comment type="cofactor">
    <cofactor evidence="3">
        <name>Mg(2+)</name>
        <dbReference type="ChEBI" id="CHEBI:18420"/>
    </cofactor>
</comment>
<evidence type="ECO:0000256" key="1">
    <source>
        <dbReference type="ARBA" id="ARBA00047761"/>
    </source>
</evidence>
<dbReference type="InterPro" id="IPR036457">
    <property type="entry name" value="PPM-type-like_dom_sf"/>
</dbReference>
<dbReference type="GO" id="GO:0046872">
    <property type="term" value="F:metal ion binding"/>
    <property type="evidence" value="ECO:0007669"/>
    <property type="project" value="UniProtKB-UniRule"/>
</dbReference>
<dbReference type="GO" id="GO:0004722">
    <property type="term" value="F:protein serine/threonine phosphatase activity"/>
    <property type="evidence" value="ECO:0007669"/>
    <property type="project" value="UniProtKB-EC"/>
</dbReference>
<dbReference type="Gene3D" id="3.60.40.10">
    <property type="entry name" value="PPM-type phosphatase domain"/>
    <property type="match status" value="2"/>
</dbReference>
<evidence type="ECO:0000256" key="4">
    <source>
        <dbReference type="SAM" id="MobiDB-lite"/>
    </source>
</evidence>
<keyword evidence="3" id="KW-0460">Magnesium</keyword>
<accession>A0AAV7GWL6</accession>
<dbReference type="EC" id="3.1.3.16" evidence="3"/>
<keyword evidence="7" id="KW-1185">Reference proteome</keyword>
<gene>
    <name evidence="6" type="ORF">IEQ34_011050</name>
</gene>
<dbReference type="EMBL" id="JAGFBR010000010">
    <property type="protein sequence ID" value="KAH0460387.1"/>
    <property type="molecule type" value="Genomic_DNA"/>
</dbReference>
<dbReference type="AlphaFoldDB" id="A0AAV7GWL6"/>
<comment type="cofactor">
    <cofactor evidence="3">
        <name>Mn(2+)</name>
        <dbReference type="ChEBI" id="CHEBI:29035"/>
    </cofactor>
</comment>
<dbReference type="SUPFAM" id="SSF81606">
    <property type="entry name" value="PP2C-like"/>
    <property type="match status" value="1"/>
</dbReference>
<comment type="catalytic activity">
    <reaction evidence="2 3">
        <text>O-phospho-L-threonyl-[protein] + H2O = L-threonyl-[protein] + phosphate</text>
        <dbReference type="Rhea" id="RHEA:47004"/>
        <dbReference type="Rhea" id="RHEA-COMP:11060"/>
        <dbReference type="Rhea" id="RHEA-COMP:11605"/>
        <dbReference type="ChEBI" id="CHEBI:15377"/>
        <dbReference type="ChEBI" id="CHEBI:30013"/>
        <dbReference type="ChEBI" id="CHEBI:43474"/>
        <dbReference type="ChEBI" id="CHEBI:61977"/>
        <dbReference type="EC" id="3.1.3.16"/>
    </reaction>
</comment>
<dbReference type="PANTHER" id="PTHR12320">
    <property type="entry name" value="PROTEIN PHOSPHATASE 2C"/>
    <property type="match status" value="1"/>
</dbReference>
<feature type="region of interest" description="Disordered" evidence="4">
    <location>
        <begin position="85"/>
        <end position="133"/>
    </location>
</feature>
<keyword evidence="3" id="KW-0479">Metal-binding</keyword>
<organism evidence="6 7">
    <name type="scientific">Dendrobium chrysotoxum</name>
    <name type="common">Orchid</name>
    <dbReference type="NCBI Taxonomy" id="161865"/>
    <lineage>
        <taxon>Eukaryota</taxon>
        <taxon>Viridiplantae</taxon>
        <taxon>Streptophyta</taxon>
        <taxon>Embryophyta</taxon>
        <taxon>Tracheophyta</taxon>
        <taxon>Spermatophyta</taxon>
        <taxon>Magnoliopsida</taxon>
        <taxon>Liliopsida</taxon>
        <taxon>Asparagales</taxon>
        <taxon>Orchidaceae</taxon>
        <taxon>Epidendroideae</taxon>
        <taxon>Malaxideae</taxon>
        <taxon>Dendrobiinae</taxon>
        <taxon>Dendrobium</taxon>
    </lineage>
</organism>
<feature type="region of interest" description="Disordered" evidence="4">
    <location>
        <begin position="1"/>
        <end position="55"/>
    </location>
</feature>
<dbReference type="Proteomes" id="UP000775213">
    <property type="component" value="Unassembled WGS sequence"/>
</dbReference>
<comment type="caution">
    <text evidence="6">The sequence shown here is derived from an EMBL/GenBank/DDBJ whole genome shotgun (WGS) entry which is preliminary data.</text>
</comment>
<comment type="similarity">
    <text evidence="3">Belongs to the PP2C family.</text>
</comment>
<comment type="catalytic activity">
    <reaction evidence="1 3">
        <text>O-phospho-L-seryl-[protein] + H2O = L-seryl-[protein] + phosphate</text>
        <dbReference type="Rhea" id="RHEA:20629"/>
        <dbReference type="Rhea" id="RHEA-COMP:9863"/>
        <dbReference type="Rhea" id="RHEA-COMP:11604"/>
        <dbReference type="ChEBI" id="CHEBI:15377"/>
        <dbReference type="ChEBI" id="CHEBI:29999"/>
        <dbReference type="ChEBI" id="CHEBI:43474"/>
        <dbReference type="ChEBI" id="CHEBI:83421"/>
        <dbReference type="EC" id="3.1.3.16"/>
    </reaction>
</comment>
<reference evidence="6 7" key="1">
    <citation type="journal article" date="2021" name="Hortic Res">
        <title>Chromosome-scale assembly of the Dendrobium chrysotoxum genome enhances the understanding of orchid evolution.</title>
        <authorList>
            <person name="Zhang Y."/>
            <person name="Zhang G.Q."/>
            <person name="Zhang D."/>
            <person name="Liu X.D."/>
            <person name="Xu X.Y."/>
            <person name="Sun W.H."/>
            <person name="Yu X."/>
            <person name="Zhu X."/>
            <person name="Wang Z.W."/>
            <person name="Zhao X."/>
            <person name="Zhong W.Y."/>
            <person name="Chen H."/>
            <person name="Yin W.L."/>
            <person name="Huang T."/>
            <person name="Niu S.C."/>
            <person name="Liu Z.J."/>
        </authorList>
    </citation>
    <scope>NUCLEOTIDE SEQUENCE [LARGE SCALE GENOMIC DNA]</scope>
    <source>
        <strain evidence="6">Lindl</strain>
    </source>
</reference>
<keyword evidence="3" id="KW-0904">Protein phosphatase</keyword>
<dbReference type="InterPro" id="IPR001932">
    <property type="entry name" value="PPM-type_phosphatase-like_dom"/>
</dbReference>
<dbReference type="InterPro" id="IPR039123">
    <property type="entry name" value="PPTC7"/>
</dbReference>
<evidence type="ECO:0000313" key="7">
    <source>
        <dbReference type="Proteomes" id="UP000775213"/>
    </source>
</evidence>
<sequence>MAEIPFARINPPSFKLQSQPTSAQSRRFTSCLSPEGQRRAAQTISATDRPAAPPRVDILSTSEYSDGSVVFRFGDAAKVTGRGLVEEMEPRRFPTGGMSEQREESSELERRGPESCPEFDEGGSSGDEFRTSSVGFRTSIEKVESDVGTHVSDAVEKLSEDTAVYPRVAVLEESISDLLDGALVSEASDFEVSLLAAESIVTSQSGEDLNSGSAELKMLQPNEVEREIIVVSLRSDEILQDVDKERGAGAQRELSGGSSNTLPLASGPVSQEEAETLLVRDIAGTEVSMDYCLRITESFLADSSALKKYISLECVSDSSSQHSCNGKAKEGKSIMAESSEILNTEETKQIDEVAKIAEMDQYSSIRSRIEVASVPQLSLSSGAALFPHPSKVLTGGEDAYFVACKNWFGVADGVGQWSQEVSVHIEPGINAGLYARELMDNCEKFLSECNGNSEYTPSLVLIQSASKANSPGSSTVLIGFFDGQALHVANIGDSGFIVIRDAHVFKRSSPMLYGFNFPMQIESGDNPSKYIETYKVGLDEEDVIVTATDGLFDNLYEKEIADIVSKSLQANLKPAVIAQILALRAQEVGGSATSTSPFADAAHAAGYPTFTGGKLDDVTVIVSIVGKSY</sequence>
<dbReference type="SMART" id="SM00332">
    <property type="entry name" value="PP2Cc"/>
    <property type="match status" value="1"/>
</dbReference>
<dbReference type="PROSITE" id="PS51746">
    <property type="entry name" value="PPM_2"/>
    <property type="match status" value="1"/>
</dbReference>
<evidence type="ECO:0000313" key="6">
    <source>
        <dbReference type="EMBL" id="KAH0460387.1"/>
    </source>
</evidence>
<name>A0AAV7GWL6_DENCH</name>
<feature type="region of interest" description="Disordered" evidence="4">
    <location>
        <begin position="246"/>
        <end position="267"/>
    </location>
</feature>
<keyword evidence="3" id="KW-0464">Manganese</keyword>
<feature type="compositionally biased region" description="Basic and acidic residues" evidence="4">
    <location>
        <begin position="100"/>
        <end position="113"/>
    </location>
</feature>
<protein>
    <recommendedName>
        <fullName evidence="3">Protein phosphatase</fullName>
        <ecNumber evidence="3">3.1.3.16</ecNumber>
    </recommendedName>
</protein>
<keyword evidence="3" id="KW-0378">Hydrolase</keyword>
<evidence type="ECO:0000256" key="3">
    <source>
        <dbReference type="RuleBase" id="RU366020"/>
    </source>
</evidence>
<evidence type="ECO:0000256" key="2">
    <source>
        <dbReference type="ARBA" id="ARBA00048336"/>
    </source>
</evidence>
<feature type="domain" description="PPM-type phosphatase" evidence="5">
    <location>
        <begin position="383"/>
        <end position="625"/>
    </location>
</feature>
<evidence type="ECO:0000259" key="5">
    <source>
        <dbReference type="PROSITE" id="PS51746"/>
    </source>
</evidence>
<dbReference type="SMART" id="SM00331">
    <property type="entry name" value="PP2C_SIG"/>
    <property type="match status" value="1"/>
</dbReference>
<dbReference type="PANTHER" id="PTHR12320:SF1">
    <property type="entry name" value="PROTEIN PHOSPHATASE PTC7 HOMOLOG"/>
    <property type="match status" value="1"/>
</dbReference>
<proteinExistence type="inferred from homology"/>
<feature type="compositionally biased region" description="Polar residues" evidence="4">
    <location>
        <begin position="15"/>
        <end position="32"/>
    </location>
</feature>